<organism evidence="2 3">
    <name type="scientific">Sedimentisphaera cyanobacteriorum</name>
    <dbReference type="NCBI Taxonomy" id="1940790"/>
    <lineage>
        <taxon>Bacteria</taxon>
        <taxon>Pseudomonadati</taxon>
        <taxon>Planctomycetota</taxon>
        <taxon>Phycisphaerae</taxon>
        <taxon>Sedimentisphaerales</taxon>
        <taxon>Sedimentisphaeraceae</taxon>
        <taxon>Sedimentisphaera</taxon>
    </lineage>
</organism>
<dbReference type="KEGG" id="pbu:L21SP3_02174"/>
<dbReference type="Pfam" id="PF13650">
    <property type="entry name" value="Asp_protease_2"/>
    <property type="match status" value="1"/>
</dbReference>
<evidence type="ECO:0000313" key="3">
    <source>
        <dbReference type="Proteomes" id="UP000188273"/>
    </source>
</evidence>
<dbReference type="Proteomes" id="UP000188273">
    <property type="component" value="Chromosome"/>
</dbReference>
<dbReference type="AlphaFoldDB" id="A0A1Q2HSB9"/>
<evidence type="ECO:0000256" key="1">
    <source>
        <dbReference type="SAM" id="SignalP"/>
    </source>
</evidence>
<dbReference type="CDD" id="cd05483">
    <property type="entry name" value="retropepsin_like_bacteria"/>
    <property type="match status" value="1"/>
</dbReference>
<name>A0A1Q2HSB9_9BACT</name>
<dbReference type="STRING" id="1940790.L21SP3_02174"/>
<protein>
    <recommendedName>
        <fullName evidence="4">Peptidase A2 domain-containing protein</fullName>
    </recommendedName>
</protein>
<reference evidence="3" key="1">
    <citation type="submission" date="2017-02" db="EMBL/GenBank/DDBJ databases">
        <title>Comparative genomics and description of representatives of a novel lineage of planctomycetes thriving in anoxic sediments.</title>
        <authorList>
            <person name="Spring S."/>
            <person name="Bunk B."/>
            <person name="Sproer C."/>
            <person name="Klenk H.-P."/>
        </authorList>
    </citation>
    <scope>NUCLEOTIDE SEQUENCE [LARGE SCALE GENOMIC DNA]</scope>
    <source>
        <strain evidence="3">L21-RPul-D3</strain>
    </source>
</reference>
<gene>
    <name evidence="2" type="ORF">L21SP3_02174</name>
</gene>
<dbReference type="GO" id="GO:0000272">
    <property type="term" value="P:polysaccharide catabolic process"/>
    <property type="evidence" value="ECO:0007669"/>
    <property type="project" value="InterPro"/>
</dbReference>
<sequence length="495" mass="53663" precursor="true">MKKLSFLVLAFAAGVCSAKTSEGYLPGGLEIKAVRWLSEKSAISPMNESPDNPYLIDSPSVIGFVPYAAITLTNQRKQDLEYEAVKEHYVRGGPLISDPNQNYEVGVFDTGASSMVFGYEKRMNLGLDYYYMTSNYMTIGGIAGFVDTLVSKPIGVYIAGLGSIDEQTGELSLDDMVGLSNFAVLAGEPPAEDEPDLPTVIGCPMAASWSVTINMDTQISLDKNSLSYSGPKLEVFDYDDPEIPDYPNSIPLELRPLGAAMISYTPSLDGLGGDFSPTSPSVITGMSSQSLMFVSAVDMEHSGNLAYDKDRFMFDTGAQATIVGSRVAARLGLDPMNPDFELYASGVTGEIIMLPGFVIDKVTIPALGNWLEFTNVPVVVHDVPSPEGGTLDGIIGTNLFNDFNLVLNGGGIGFEDDPSIDFIPRNVPFVPADFAPENPDGMVDMADFDFFRNYWLTEYGQPGYVQKADLAPYPVPDDIVNIIDFAEFASQWKEF</sequence>
<evidence type="ECO:0000313" key="2">
    <source>
        <dbReference type="EMBL" id="AQQ10342.1"/>
    </source>
</evidence>
<proteinExistence type="predicted"/>
<feature type="chain" id="PRO_5012840198" description="Peptidase A2 domain-containing protein" evidence="1">
    <location>
        <begin position="19"/>
        <end position="495"/>
    </location>
</feature>
<keyword evidence="1" id="KW-0732">Signal</keyword>
<evidence type="ECO:0008006" key="4">
    <source>
        <dbReference type="Google" id="ProtNLM"/>
    </source>
</evidence>
<dbReference type="InterPro" id="IPR034122">
    <property type="entry name" value="Retropepsin-like_bacterial"/>
</dbReference>
<dbReference type="RefSeq" id="WP_077541461.1">
    <property type="nucleotide sequence ID" value="NZ_CP019633.1"/>
</dbReference>
<dbReference type="InterPro" id="IPR036439">
    <property type="entry name" value="Dockerin_dom_sf"/>
</dbReference>
<dbReference type="InterPro" id="IPR021109">
    <property type="entry name" value="Peptidase_aspartic_dom_sf"/>
</dbReference>
<dbReference type="OrthoDB" id="260372at2"/>
<dbReference type="Gene3D" id="1.10.1330.10">
    <property type="entry name" value="Dockerin domain"/>
    <property type="match status" value="1"/>
</dbReference>
<dbReference type="SUPFAM" id="SSF50630">
    <property type="entry name" value="Acid proteases"/>
    <property type="match status" value="1"/>
</dbReference>
<keyword evidence="3" id="KW-1185">Reference proteome</keyword>
<dbReference type="EMBL" id="CP019633">
    <property type="protein sequence ID" value="AQQ10342.1"/>
    <property type="molecule type" value="Genomic_DNA"/>
</dbReference>
<feature type="signal peptide" evidence="1">
    <location>
        <begin position="1"/>
        <end position="18"/>
    </location>
</feature>
<dbReference type="Gene3D" id="2.40.70.10">
    <property type="entry name" value="Acid Proteases"/>
    <property type="match status" value="1"/>
</dbReference>
<accession>A0A1Q2HSB9</accession>